<keyword evidence="2" id="KW-1185">Reference proteome</keyword>
<evidence type="ECO:0000313" key="1">
    <source>
        <dbReference type="EMBL" id="TMW67569.1"/>
    </source>
</evidence>
<dbReference type="EMBL" id="SPLM01000004">
    <property type="protein sequence ID" value="TMW67569.1"/>
    <property type="molecule type" value="Genomic_DNA"/>
</dbReference>
<dbReference type="Proteomes" id="UP000794436">
    <property type="component" value="Unassembled WGS sequence"/>
</dbReference>
<dbReference type="Gene3D" id="3.80.10.10">
    <property type="entry name" value="Ribonuclease Inhibitor"/>
    <property type="match status" value="1"/>
</dbReference>
<dbReference type="SUPFAM" id="SSF52047">
    <property type="entry name" value="RNI-like"/>
    <property type="match status" value="1"/>
</dbReference>
<reference evidence="1" key="1">
    <citation type="submission" date="2019-03" db="EMBL/GenBank/DDBJ databases">
        <title>Long read genome sequence of the mycoparasitic Pythium oligandrum ATCC 38472 isolated from sugarbeet rhizosphere.</title>
        <authorList>
            <person name="Gaulin E."/>
        </authorList>
    </citation>
    <scope>NUCLEOTIDE SEQUENCE</scope>
    <source>
        <strain evidence="1">ATCC 38472_TT</strain>
    </source>
</reference>
<evidence type="ECO:0000313" key="2">
    <source>
        <dbReference type="Proteomes" id="UP000794436"/>
    </source>
</evidence>
<comment type="caution">
    <text evidence="1">The sequence shown here is derived from an EMBL/GenBank/DDBJ whole genome shotgun (WGS) entry which is preliminary data.</text>
</comment>
<organism evidence="1 2">
    <name type="scientific">Pythium oligandrum</name>
    <name type="common">Mycoparasitic fungus</name>
    <dbReference type="NCBI Taxonomy" id="41045"/>
    <lineage>
        <taxon>Eukaryota</taxon>
        <taxon>Sar</taxon>
        <taxon>Stramenopiles</taxon>
        <taxon>Oomycota</taxon>
        <taxon>Peronosporomycetes</taxon>
        <taxon>Pythiales</taxon>
        <taxon>Pythiaceae</taxon>
        <taxon>Pythium</taxon>
    </lineage>
</organism>
<gene>
    <name evidence="1" type="ORF">Poli38472_011189</name>
</gene>
<protein>
    <submittedName>
        <fullName evidence="1">Uncharacterized protein</fullName>
    </submittedName>
</protein>
<name>A0A8K1CQ49_PYTOL</name>
<dbReference type="InterPro" id="IPR032675">
    <property type="entry name" value="LRR_dom_sf"/>
</dbReference>
<dbReference type="AlphaFoldDB" id="A0A8K1CQ49"/>
<proteinExistence type="predicted"/>
<sequence>MMLSQWFAATLLDIKVRTTHLESIGIDMSWKPCDIAMLQIMRQQSDNNGGFPALLFSEDTLSRLEIMDEMSTEQVLKQLKVLAPSNVSGKAVRVLRRTLIHIGPREDSVAGASVAFPEDRVLRAVDMVDGWVSVVVPFHGIGWLAADHVEFVDGTPGLRLHPTLPLRSIRTVKLTELGANQEQFGEVLMTLGTGLQHLVLTLSSDTNLTWTTLTTIWSARLTHLRLVNASLKSFDDIVELYRLHPISSIAVLELIEPCVDDTESIIRFAQRLRDPRHPMTKRLRELQLRHTDVYRGGKIRQLTRRHLKEFQDMLKVNKTLRHLDLEVNLRLLSEFQSEFLEYHDEQLPVSSEVIAFISVVAADNTPIAGVLRRVETGVLRHILTFTLESRRRSVYLRKLGEKI</sequence>
<accession>A0A8K1CQ49</accession>